<dbReference type="InterPro" id="IPR002347">
    <property type="entry name" value="SDR_fam"/>
</dbReference>
<evidence type="ECO:0000256" key="1">
    <source>
        <dbReference type="ARBA" id="ARBA00006484"/>
    </source>
</evidence>
<keyword evidence="2" id="KW-0560">Oxidoreductase</keyword>
<dbReference type="PANTHER" id="PTHR44196">
    <property type="entry name" value="DEHYDROGENASE/REDUCTASE SDR FAMILY MEMBER 7B"/>
    <property type="match status" value="1"/>
</dbReference>
<dbReference type="EMBL" id="LNYC01000005">
    <property type="protein sequence ID" value="KTD04215.1"/>
    <property type="molecule type" value="Genomic_DNA"/>
</dbReference>
<keyword evidence="5" id="KW-1185">Reference proteome</keyword>
<reference evidence="4 5" key="1">
    <citation type="submission" date="2015-11" db="EMBL/GenBank/DDBJ databases">
        <title>Genomic analysis of 38 Legionella species identifies large and diverse effector repertoires.</title>
        <authorList>
            <person name="Burstein D."/>
            <person name="Amaro F."/>
            <person name="Zusman T."/>
            <person name="Lifshitz Z."/>
            <person name="Cohen O."/>
            <person name="Gilbert J.A."/>
            <person name="Pupko T."/>
            <person name="Shuman H.A."/>
            <person name="Segal G."/>
        </authorList>
    </citation>
    <scope>NUCLEOTIDE SEQUENCE [LARGE SCALE GENOMIC DNA]</scope>
    <source>
        <strain evidence="4 5">ATCC 49504</strain>
    </source>
</reference>
<comment type="caution">
    <text evidence="4">The sequence shown here is derived from an EMBL/GenBank/DDBJ whole genome shotgun (WGS) entry which is preliminary data.</text>
</comment>
<evidence type="ECO:0000313" key="5">
    <source>
        <dbReference type="Proteomes" id="UP000054785"/>
    </source>
</evidence>
<name>A0A0W0U999_9GAMM</name>
<proteinExistence type="inferred from homology"/>
<evidence type="ECO:0000313" key="4">
    <source>
        <dbReference type="EMBL" id="KTD04215.1"/>
    </source>
</evidence>
<dbReference type="Pfam" id="PF00106">
    <property type="entry name" value="adh_short"/>
    <property type="match status" value="1"/>
</dbReference>
<accession>A0A0W0U999</accession>
<sequence length="284" mass="31222">MTHKRPVAVITGAASGIGLALSKTCLHRGYDVVMADNAVTALCDAVEALSSDAKTSEVMGVVCDVSNPSRAMELAQKTFERFGRVDWLVNNAGVSGELAPVWEQDISSLKRVMDINLFGALHCIQAFIPKLFEQTHASRIINMASLYGLCSGSNVASYAMSKHALIALSESLHFDLRRHEKNVKVSVVCPSFVNTAFLKQSPDADPVQSVMADWLTRARSADEVAEHIVKAAENNVFYILPDREVKQYCEERSKAIVEQTEPHVHSLEKVVDALARRARRQELA</sequence>
<protein>
    <submittedName>
        <fullName evidence="4">Oxidoreductase dehydrogenase, short chain</fullName>
    </submittedName>
</protein>
<dbReference type="OrthoDB" id="9806974at2"/>
<dbReference type="STRING" id="45065.Lgee_0245"/>
<dbReference type="AlphaFoldDB" id="A0A0W0U999"/>
<dbReference type="InterPro" id="IPR036291">
    <property type="entry name" value="NAD(P)-bd_dom_sf"/>
</dbReference>
<dbReference type="SUPFAM" id="SSF51735">
    <property type="entry name" value="NAD(P)-binding Rossmann-fold domains"/>
    <property type="match status" value="1"/>
</dbReference>
<dbReference type="Gene3D" id="3.40.50.720">
    <property type="entry name" value="NAD(P)-binding Rossmann-like Domain"/>
    <property type="match status" value="1"/>
</dbReference>
<dbReference type="RefSeq" id="WP_028387088.1">
    <property type="nucleotide sequence ID" value="NZ_CAAAHN010000001.1"/>
</dbReference>
<evidence type="ECO:0000256" key="3">
    <source>
        <dbReference type="RuleBase" id="RU000363"/>
    </source>
</evidence>
<dbReference type="GO" id="GO:0016020">
    <property type="term" value="C:membrane"/>
    <property type="evidence" value="ECO:0007669"/>
    <property type="project" value="TreeGrafter"/>
</dbReference>
<organism evidence="4 5">
    <name type="scientific">Legionella geestiana</name>
    <dbReference type="NCBI Taxonomy" id="45065"/>
    <lineage>
        <taxon>Bacteria</taxon>
        <taxon>Pseudomonadati</taxon>
        <taxon>Pseudomonadota</taxon>
        <taxon>Gammaproteobacteria</taxon>
        <taxon>Legionellales</taxon>
        <taxon>Legionellaceae</taxon>
        <taxon>Legionella</taxon>
    </lineage>
</organism>
<dbReference type="PATRIC" id="fig|45065.4.peg.261"/>
<dbReference type="PRINTS" id="PR00080">
    <property type="entry name" value="SDRFAMILY"/>
</dbReference>
<dbReference type="InterPro" id="IPR020904">
    <property type="entry name" value="Sc_DH/Rdtase_CS"/>
</dbReference>
<dbReference type="PRINTS" id="PR00081">
    <property type="entry name" value="GDHRDH"/>
</dbReference>
<dbReference type="Proteomes" id="UP000054785">
    <property type="component" value="Unassembled WGS sequence"/>
</dbReference>
<dbReference type="PANTHER" id="PTHR44196:SF1">
    <property type="entry name" value="DEHYDROGENASE_REDUCTASE SDR FAMILY MEMBER 7B"/>
    <property type="match status" value="1"/>
</dbReference>
<dbReference type="PROSITE" id="PS00061">
    <property type="entry name" value="ADH_SHORT"/>
    <property type="match status" value="1"/>
</dbReference>
<gene>
    <name evidence="4" type="ORF">Lgee_0245</name>
</gene>
<dbReference type="CDD" id="cd05233">
    <property type="entry name" value="SDR_c"/>
    <property type="match status" value="1"/>
</dbReference>
<evidence type="ECO:0000256" key="2">
    <source>
        <dbReference type="ARBA" id="ARBA00023002"/>
    </source>
</evidence>
<comment type="similarity">
    <text evidence="1 3">Belongs to the short-chain dehydrogenases/reductases (SDR) family.</text>
</comment>
<dbReference type="GO" id="GO:0016491">
    <property type="term" value="F:oxidoreductase activity"/>
    <property type="evidence" value="ECO:0007669"/>
    <property type="project" value="UniProtKB-KW"/>
</dbReference>